<dbReference type="SMART" id="SM00248">
    <property type="entry name" value="ANK"/>
    <property type="match status" value="10"/>
</dbReference>
<dbReference type="VEuPathDB" id="FungiDB:CC77DRAFT_941475"/>
<dbReference type="EMBL" id="PDXD01000044">
    <property type="protein sequence ID" value="RYN69365.1"/>
    <property type="molecule type" value="Genomic_DNA"/>
</dbReference>
<dbReference type="SUPFAM" id="SSF48403">
    <property type="entry name" value="Ankyrin repeat"/>
    <property type="match status" value="2"/>
</dbReference>
<proteinExistence type="predicted"/>
<dbReference type="Proteomes" id="UP000291422">
    <property type="component" value="Unassembled WGS sequence"/>
</dbReference>
<feature type="domain" description="Clr5" evidence="4">
    <location>
        <begin position="12"/>
        <end position="62"/>
    </location>
</feature>
<sequence>MSNTAKTDNIDEKTWEHHRARIESLYWGKSLSAIDAHMREHYAFVASKSQYERQFRKWQLRKNLTGPEWTVIIRYMKRNSIRLEQVEVLFKGHEIPHKRILQEIARRSSLNTTWQSGSYKLPKEITVRPRSRPPDIDAANGLQTTIVPAIIPSLSSIQTEASLELVTIPSISINRYSSNASTLAASWSAPFSWMRSVDLDSFSQNLSAAEQLTKWRKPPKAQLDALFYSKDRSFLDTRHESHETSVPLCAIASLANNLSSVDHNVSNDAYSLLKALPLNVVLQSLKVLPVPVLDALKEQVFATAVKVGDVNLVSAMLKLNADPRERIMIDRSTGSKPTYPLDYARDADHFAVAKTLISHMCQGATQSQLDGLIDYILYGMESTMPESRMYFTRWPIGRFGESKPIELMCIALAAGARPKWDCLRAVYDVILVASLKKLVENTTGGIMAWLEIGLLKFYLGSSYDWTKTSPIENVLQYVFSDCQRQLPRGDPKFRTVVLEGLKTAIVNKKEEAAKMILRAFSLLGYRLNSEETCMGNTATNDLIIQAFDNADWDLATSLMLAQYSTAVGGNLEQGLKATASTAYPSGAQQPVARSFEKPPHVPTYHEQFAGAVKEKNLVLAYQLLQDHKLSSVYMKNFVKLAISLGEFDMIVSIIRSMKDVCSWSSGELYVLLDHGQITAVSALLIGNPVWKSALDAACYNGGFGTLEAMLFQGSELPFFDYFGDNNDFLIQEQQVYFRVIAFHAIATGNFKLCEWLLQIGMDADELHLCEMQNNDMAVVKAPVTYCSLAGGGGDLVRYSWCTIPSLLAVAAQHNHEDWMRHLLAQGIRSADSGALVRHILTSYTNRQATVATIRFLLREAEPGRYSGQRNYGIAALRQAIRSRDFTIIDVLCEAVNIDAIEPSTKEFSEHEAPLSPLGEAIILDDVEIVQFLLKRGANPNAYVSFDGQKMLKRIESHIQRVTPLLAAIDMQSLPLVKLLLEHGAEVDYKRNMGVFRTPLQRAAEMGCFDIVQCLIEQSAIIDTIPIHSGGTALQLAALKGFCGIAAFLLERGADPNHPPAKGDGRTAFEAAAEWGHVDTMSLLMQYNANLDLEVGEPPESQHERAKRFAEKNGFMASKRFVEHLYRQALGQENWDIGMALDWM</sequence>
<dbReference type="VEuPathDB" id="FungiDB:CC77DRAFT_234946"/>
<dbReference type="Pfam" id="PF12796">
    <property type="entry name" value="Ank_2"/>
    <property type="match status" value="1"/>
</dbReference>
<feature type="repeat" description="ANK" evidence="3">
    <location>
        <begin position="1028"/>
        <end position="1060"/>
    </location>
</feature>
<feature type="repeat" description="ANK" evidence="3">
    <location>
        <begin position="912"/>
        <end position="944"/>
    </location>
</feature>
<name>A0A4Q4N4L0_ALTAL</name>
<dbReference type="Pfam" id="PF14420">
    <property type="entry name" value="Clr5"/>
    <property type="match status" value="1"/>
</dbReference>
<dbReference type="Pfam" id="PF00023">
    <property type="entry name" value="Ank"/>
    <property type="match status" value="2"/>
</dbReference>
<feature type="repeat" description="ANK" evidence="3">
    <location>
        <begin position="959"/>
        <end position="991"/>
    </location>
</feature>
<dbReference type="InterPro" id="IPR036770">
    <property type="entry name" value="Ankyrin_rpt-contain_sf"/>
</dbReference>
<dbReference type="PANTHER" id="PTHR24198:SF165">
    <property type="entry name" value="ANKYRIN REPEAT-CONTAINING PROTEIN-RELATED"/>
    <property type="match status" value="1"/>
</dbReference>
<comment type="caution">
    <text evidence="5">The sequence shown here is derived from an EMBL/GenBank/DDBJ whole genome shotgun (WGS) entry which is preliminary data.</text>
</comment>
<dbReference type="PROSITE" id="PS50088">
    <property type="entry name" value="ANK_REPEAT"/>
    <property type="match status" value="4"/>
</dbReference>
<feature type="repeat" description="ANK" evidence="3">
    <location>
        <begin position="1063"/>
        <end position="1095"/>
    </location>
</feature>
<evidence type="ECO:0000256" key="1">
    <source>
        <dbReference type="ARBA" id="ARBA00022737"/>
    </source>
</evidence>
<evidence type="ECO:0000313" key="5">
    <source>
        <dbReference type="EMBL" id="RYN69365.1"/>
    </source>
</evidence>
<dbReference type="PROSITE" id="PS50297">
    <property type="entry name" value="ANK_REP_REGION"/>
    <property type="match status" value="3"/>
</dbReference>
<keyword evidence="2 3" id="KW-0040">ANK repeat</keyword>
<dbReference type="InterPro" id="IPR025676">
    <property type="entry name" value="Clr5_dom"/>
</dbReference>
<evidence type="ECO:0000313" key="6">
    <source>
        <dbReference type="Proteomes" id="UP000291422"/>
    </source>
</evidence>
<organism evidence="5 6">
    <name type="scientific">Alternaria alternata</name>
    <name type="common">Alternaria rot fungus</name>
    <name type="synonym">Torula alternata</name>
    <dbReference type="NCBI Taxonomy" id="5599"/>
    <lineage>
        <taxon>Eukaryota</taxon>
        <taxon>Fungi</taxon>
        <taxon>Dikarya</taxon>
        <taxon>Ascomycota</taxon>
        <taxon>Pezizomycotina</taxon>
        <taxon>Dothideomycetes</taxon>
        <taxon>Pleosporomycetidae</taxon>
        <taxon>Pleosporales</taxon>
        <taxon>Pleosporineae</taxon>
        <taxon>Pleosporaceae</taxon>
        <taxon>Alternaria</taxon>
        <taxon>Alternaria sect. Alternaria</taxon>
        <taxon>Alternaria alternata complex</taxon>
    </lineage>
</organism>
<accession>A0A4Q4N4L0</accession>
<evidence type="ECO:0000256" key="3">
    <source>
        <dbReference type="PROSITE-ProRule" id="PRU00023"/>
    </source>
</evidence>
<dbReference type="InterPro" id="IPR002110">
    <property type="entry name" value="Ankyrin_rpt"/>
</dbReference>
<dbReference type="PANTHER" id="PTHR24198">
    <property type="entry name" value="ANKYRIN REPEAT AND PROTEIN KINASE DOMAIN-CONTAINING PROTEIN"/>
    <property type="match status" value="1"/>
</dbReference>
<gene>
    <name evidence="5" type="ORF">AA0117_g10872</name>
</gene>
<evidence type="ECO:0000256" key="2">
    <source>
        <dbReference type="ARBA" id="ARBA00023043"/>
    </source>
</evidence>
<reference evidence="6" key="1">
    <citation type="journal article" date="2019" name="bioRxiv">
        <title>Genomics, evolutionary history and diagnostics of the Alternaria alternata species group including apple and Asian pear pathotypes.</title>
        <authorList>
            <person name="Armitage A.D."/>
            <person name="Cockerton H.M."/>
            <person name="Sreenivasaprasad S."/>
            <person name="Woodhall J.W."/>
            <person name="Lane C.R."/>
            <person name="Harrison R.J."/>
            <person name="Clarkson J.P."/>
        </authorList>
    </citation>
    <scope>NUCLEOTIDE SEQUENCE [LARGE SCALE GENOMIC DNA]</scope>
    <source>
        <strain evidence="6">FERA 1177</strain>
    </source>
</reference>
<keyword evidence="1" id="KW-0677">Repeat</keyword>
<evidence type="ECO:0000259" key="4">
    <source>
        <dbReference type="Pfam" id="PF14420"/>
    </source>
</evidence>
<dbReference type="Gene3D" id="1.25.40.20">
    <property type="entry name" value="Ankyrin repeat-containing domain"/>
    <property type="match status" value="1"/>
</dbReference>
<dbReference type="AlphaFoldDB" id="A0A4Q4N4L0"/>
<protein>
    <recommendedName>
        <fullName evidence="4">Clr5 domain-containing protein</fullName>
    </recommendedName>
</protein>